<feature type="transmembrane region" description="Helical" evidence="6">
    <location>
        <begin position="262"/>
        <end position="283"/>
    </location>
</feature>
<evidence type="ECO:0000313" key="10">
    <source>
        <dbReference type="Proteomes" id="UP000199226"/>
    </source>
</evidence>
<evidence type="ECO:0000256" key="4">
    <source>
        <dbReference type="ARBA" id="ARBA00022989"/>
    </source>
</evidence>
<keyword evidence="2" id="KW-1003">Cell membrane</keyword>
<reference evidence="10" key="1">
    <citation type="submission" date="2016-10" db="EMBL/GenBank/DDBJ databases">
        <authorList>
            <person name="Varghese N."/>
            <person name="Submissions S."/>
        </authorList>
    </citation>
    <scope>NUCLEOTIDE SEQUENCE [LARGE SCALE GENOMIC DNA]</scope>
    <source>
        <strain evidence="10">DSM 24536</strain>
    </source>
</reference>
<feature type="transmembrane region" description="Helical" evidence="6">
    <location>
        <begin position="512"/>
        <end position="530"/>
    </location>
</feature>
<dbReference type="InterPro" id="IPR052159">
    <property type="entry name" value="Competence_DNA_uptake"/>
</dbReference>
<gene>
    <name evidence="9" type="ORF">SAMN05421813_101229</name>
</gene>
<feature type="transmembrane region" description="Helical" evidence="6">
    <location>
        <begin position="397"/>
        <end position="416"/>
    </location>
</feature>
<feature type="transmembrane region" description="Helical" evidence="6">
    <location>
        <begin position="292"/>
        <end position="310"/>
    </location>
</feature>
<sequence length="698" mass="81006">MFFKGEVPFVRLLFPLIIGILVAYTFSDPFIYSLWFILFFIIFGSYLVLLIVYKKHKLYRRGWLFGMLIHFYLAILAYGLTVHFSGRFDPSHFSGLKSKSLFVKIISEPKLSSGIVRFESEVIAVYSDKFIQNSRGKLLIALRMDTLKVINLNYGDIFLIPAKYEEVESSYNPGEFDYKSYLKDKQIYFQIFLQADQVKNILRNAGNPIISFALSLRQDLVKKFYRYIPDQEASSLASTLILGYRADLNKDLIEAYSKTGTMHILSVSGMHVGIVFLVLSFLLKPMNRTRKLILIRAIIIITLIWFYSLLTGFSPSVCRSALMLSFVVLGKAMNKNQNTYNLIAISAFFLLLYDPYYLFDVGFQLSYLAVTGLVYFHPIIYNAFYIKNKLLDHVWSYCALSIAAQLATFPLSLYYFHQFPMYFLISNLLIVLPVAVIMYAGIAFSIIPYPLIIHPLGKFLNWLINFTNGILYKIEQLPFSAMEGIWISNFEYWLISSLVISFVFWHSYRNKISVWLAIFICFILAGSFSLKSIQNFKRQELIFFSLRKNTAIAYLHQGRSIIITDIKPSDKLFNYSIKPSISSRGINESIVLDPEQQFSGINYWSDSDFMQFGNFRILRWRNEFNNLLLNRRIEVDMLLLSKGAAQELQYIKERVDFKTVIIDSSNPEYKIKAWLREAKNLDISCISLKKYPAYIVKL</sequence>
<feature type="domain" description="ComEC/Rec2-related protein" evidence="7">
    <location>
        <begin position="240"/>
        <end position="506"/>
    </location>
</feature>
<keyword evidence="3 6" id="KW-0812">Transmembrane</keyword>
<feature type="transmembrane region" description="Helical" evidence="6">
    <location>
        <begin position="365"/>
        <end position="385"/>
    </location>
</feature>
<evidence type="ECO:0000313" key="9">
    <source>
        <dbReference type="EMBL" id="SDL69243.1"/>
    </source>
</evidence>
<dbReference type="Pfam" id="PF13567">
    <property type="entry name" value="DUF4131"/>
    <property type="match status" value="1"/>
</dbReference>
<evidence type="ECO:0000259" key="8">
    <source>
        <dbReference type="Pfam" id="PF13567"/>
    </source>
</evidence>
<dbReference type="RefSeq" id="WP_090698034.1">
    <property type="nucleotide sequence ID" value="NZ_FNHH01000001.1"/>
</dbReference>
<dbReference type="InterPro" id="IPR004477">
    <property type="entry name" value="ComEC_N"/>
</dbReference>
<dbReference type="InterPro" id="IPR025405">
    <property type="entry name" value="DUF4131"/>
</dbReference>
<feature type="transmembrane region" description="Helical" evidence="6">
    <location>
        <begin position="9"/>
        <end position="26"/>
    </location>
</feature>
<evidence type="ECO:0000256" key="6">
    <source>
        <dbReference type="SAM" id="Phobius"/>
    </source>
</evidence>
<accession>A0A1G9M527</accession>
<feature type="transmembrane region" description="Helical" evidence="6">
    <location>
        <begin position="422"/>
        <end position="447"/>
    </location>
</feature>
<dbReference type="PANTHER" id="PTHR30619">
    <property type="entry name" value="DNA INTERNALIZATION/COMPETENCE PROTEIN COMEC/REC2"/>
    <property type="match status" value="1"/>
</dbReference>
<evidence type="ECO:0000256" key="3">
    <source>
        <dbReference type="ARBA" id="ARBA00022692"/>
    </source>
</evidence>
<feature type="domain" description="DUF4131" evidence="8">
    <location>
        <begin position="34"/>
        <end position="197"/>
    </location>
</feature>
<dbReference type="PANTHER" id="PTHR30619:SF1">
    <property type="entry name" value="RECOMBINATION PROTEIN 2"/>
    <property type="match status" value="1"/>
</dbReference>
<dbReference type="Proteomes" id="UP000199226">
    <property type="component" value="Unassembled WGS sequence"/>
</dbReference>
<feature type="transmembrane region" description="Helical" evidence="6">
    <location>
        <begin position="459"/>
        <end position="474"/>
    </location>
</feature>
<dbReference type="EMBL" id="FNHH01000001">
    <property type="protein sequence ID" value="SDL69243.1"/>
    <property type="molecule type" value="Genomic_DNA"/>
</dbReference>
<dbReference type="STRING" id="990371.SAMN05421813_101229"/>
<dbReference type="OrthoDB" id="9761531at2"/>
<dbReference type="GO" id="GO:0005886">
    <property type="term" value="C:plasma membrane"/>
    <property type="evidence" value="ECO:0007669"/>
    <property type="project" value="UniProtKB-SubCell"/>
</dbReference>
<comment type="subcellular location">
    <subcellularLocation>
        <location evidence="1">Cell membrane</location>
        <topology evidence="1">Multi-pass membrane protein</topology>
    </subcellularLocation>
</comment>
<name>A0A1G9M527_9SPHI</name>
<protein>
    <submittedName>
        <fullName evidence="9">Competence protein ComEC</fullName>
    </submittedName>
</protein>
<dbReference type="Pfam" id="PF03772">
    <property type="entry name" value="Competence"/>
    <property type="match status" value="1"/>
</dbReference>
<keyword evidence="10" id="KW-1185">Reference proteome</keyword>
<keyword evidence="5 6" id="KW-0472">Membrane</keyword>
<keyword evidence="4 6" id="KW-1133">Transmembrane helix</keyword>
<organism evidence="9 10">
    <name type="scientific">Daejeonella rubra</name>
    <dbReference type="NCBI Taxonomy" id="990371"/>
    <lineage>
        <taxon>Bacteria</taxon>
        <taxon>Pseudomonadati</taxon>
        <taxon>Bacteroidota</taxon>
        <taxon>Sphingobacteriia</taxon>
        <taxon>Sphingobacteriales</taxon>
        <taxon>Sphingobacteriaceae</taxon>
        <taxon>Daejeonella</taxon>
    </lineage>
</organism>
<feature type="transmembrane region" description="Helical" evidence="6">
    <location>
        <begin position="486"/>
        <end position="505"/>
    </location>
</feature>
<evidence type="ECO:0000259" key="7">
    <source>
        <dbReference type="Pfam" id="PF03772"/>
    </source>
</evidence>
<proteinExistence type="predicted"/>
<feature type="transmembrane region" description="Helical" evidence="6">
    <location>
        <begin position="340"/>
        <end position="359"/>
    </location>
</feature>
<feature type="transmembrane region" description="Helical" evidence="6">
    <location>
        <begin position="64"/>
        <end position="84"/>
    </location>
</feature>
<feature type="transmembrane region" description="Helical" evidence="6">
    <location>
        <begin position="32"/>
        <end position="52"/>
    </location>
</feature>
<evidence type="ECO:0000256" key="2">
    <source>
        <dbReference type="ARBA" id="ARBA00022475"/>
    </source>
</evidence>
<dbReference type="AlphaFoldDB" id="A0A1G9M527"/>
<evidence type="ECO:0000256" key="1">
    <source>
        <dbReference type="ARBA" id="ARBA00004651"/>
    </source>
</evidence>
<dbReference type="NCBIfam" id="TIGR00360">
    <property type="entry name" value="ComEC_N-term"/>
    <property type="match status" value="1"/>
</dbReference>
<evidence type="ECO:0000256" key="5">
    <source>
        <dbReference type="ARBA" id="ARBA00023136"/>
    </source>
</evidence>